<dbReference type="Proteomes" id="UP001341281">
    <property type="component" value="Chromosome 10"/>
</dbReference>
<name>A0AAQ3UWQ7_PASNO</name>
<accession>A0AAQ3UWQ7</accession>
<organism evidence="2 3">
    <name type="scientific">Paspalum notatum var. saurae</name>
    <dbReference type="NCBI Taxonomy" id="547442"/>
    <lineage>
        <taxon>Eukaryota</taxon>
        <taxon>Viridiplantae</taxon>
        <taxon>Streptophyta</taxon>
        <taxon>Embryophyta</taxon>
        <taxon>Tracheophyta</taxon>
        <taxon>Spermatophyta</taxon>
        <taxon>Magnoliopsida</taxon>
        <taxon>Liliopsida</taxon>
        <taxon>Poales</taxon>
        <taxon>Poaceae</taxon>
        <taxon>PACMAD clade</taxon>
        <taxon>Panicoideae</taxon>
        <taxon>Andropogonodae</taxon>
        <taxon>Paspaleae</taxon>
        <taxon>Paspalinae</taxon>
        <taxon>Paspalum</taxon>
    </lineage>
</organism>
<dbReference type="EMBL" id="CP144754">
    <property type="protein sequence ID" value="WVZ96699.1"/>
    <property type="molecule type" value="Genomic_DNA"/>
</dbReference>
<feature type="region of interest" description="Disordered" evidence="1">
    <location>
        <begin position="1"/>
        <end position="86"/>
    </location>
</feature>
<evidence type="ECO:0000256" key="1">
    <source>
        <dbReference type="SAM" id="MobiDB-lite"/>
    </source>
</evidence>
<keyword evidence="3" id="KW-1185">Reference proteome</keyword>
<feature type="compositionally biased region" description="Polar residues" evidence="1">
    <location>
        <begin position="8"/>
        <end position="23"/>
    </location>
</feature>
<proteinExistence type="predicted"/>
<dbReference type="AlphaFoldDB" id="A0AAQ3UWQ7"/>
<feature type="compositionally biased region" description="Basic residues" evidence="1">
    <location>
        <begin position="75"/>
        <end position="86"/>
    </location>
</feature>
<evidence type="ECO:0000313" key="3">
    <source>
        <dbReference type="Proteomes" id="UP001341281"/>
    </source>
</evidence>
<sequence length="135" mass="15490">MQLVGFQRTKSGSNPMASNGNNSERTRPKTEVMNIQIRPILMRKEMGETNQQSTIPGLSSKRVTRRTRPLESGPRQKHASSLGRRRPLLRRVLDLGRRVCGEGMCHHEQSFPAQANVLERGRKTELEEIRLACWW</sequence>
<reference evidence="2 3" key="1">
    <citation type="submission" date="2024-02" db="EMBL/GenBank/DDBJ databases">
        <title>High-quality chromosome-scale genome assembly of Pensacola bahiagrass (Paspalum notatum Flugge var. saurae).</title>
        <authorList>
            <person name="Vega J.M."/>
            <person name="Podio M."/>
            <person name="Orjuela J."/>
            <person name="Siena L.A."/>
            <person name="Pessino S.C."/>
            <person name="Combes M.C."/>
            <person name="Mariac C."/>
            <person name="Albertini E."/>
            <person name="Pupilli F."/>
            <person name="Ortiz J.P.A."/>
            <person name="Leblanc O."/>
        </authorList>
    </citation>
    <scope>NUCLEOTIDE SEQUENCE [LARGE SCALE GENOMIC DNA]</scope>
    <source>
        <strain evidence="2">R1</strain>
        <tissue evidence="2">Leaf</tissue>
    </source>
</reference>
<protein>
    <submittedName>
        <fullName evidence="2">Uncharacterized protein</fullName>
    </submittedName>
</protein>
<gene>
    <name evidence="2" type="ORF">U9M48_042303</name>
</gene>
<feature type="compositionally biased region" description="Polar residues" evidence="1">
    <location>
        <begin position="48"/>
        <end position="57"/>
    </location>
</feature>
<evidence type="ECO:0000313" key="2">
    <source>
        <dbReference type="EMBL" id="WVZ96699.1"/>
    </source>
</evidence>